<reference evidence="1 2" key="1">
    <citation type="submission" date="2020-08" db="EMBL/GenBank/DDBJ databases">
        <title>Functional genomics of gut bacteria from endangered species of beetles.</title>
        <authorList>
            <person name="Carlos-Shanley C."/>
        </authorList>
    </citation>
    <scope>NUCLEOTIDE SEQUENCE [LARGE SCALE GENOMIC DNA]</scope>
    <source>
        <strain evidence="1 2">S00179</strain>
    </source>
</reference>
<dbReference type="RefSeq" id="WP_184592994.1">
    <property type="nucleotide sequence ID" value="NZ_JACHLI010000019.1"/>
</dbReference>
<gene>
    <name evidence="1" type="ORF">HNP46_004362</name>
</gene>
<evidence type="ECO:0000313" key="1">
    <source>
        <dbReference type="EMBL" id="MBB4865468.1"/>
    </source>
</evidence>
<sequence>MPDESGLAEILRGMHAQIVMLADGVQKLAVLLESNNQRGSVSPRILTEEQFAEFLGTTVAALRTRRFRKQIPEAIWVKEGRRTLYSVEAYEQWIQAQMQSSLDSVPSQLQIRRGKRLAKPASGRRPFSLLV</sequence>
<dbReference type="AlphaFoldDB" id="A0A7W7KNC1"/>
<comment type="caution">
    <text evidence="1">The sequence shown here is derived from an EMBL/GenBank/DDBJ whole genome shotgun (WGS) entry which is preliminary data.</text>
</comment>
<accession>A0A7W7KNC1</accession>
<evidence type="ECO:0000313" key="2">
    <source>
        <dbReference type="Proteomes" id="UP000566995"/>
    </source>
</evidence>
<dbReference type="EMBL" id="JACHLI010000019">
    <property type="protein sequence ID" value="MBB4865468.1"/>
    <property type="molecule type" value="Genomic_DNA"/>
</dbReference>
<proteinExistence type="predicted"/>
<name>A0A7W7KNC1_PSENT</name>
<dbReference type="Proteomes" id="UP000566995">
    <property type="component" value="Unassembled WGS sequence"/>
</dbReference>
<organism evidence="1 2">
    <name type="scientific">Pseudomonas nitroreducens</name>
    <dbReference type="NCBI Taxonomy" id="46680"/>
    <lineage>
        <taxon>Bacteria</taxon>
        <taxon>Pseudomonadati</taxon>
        <taxon>Pseudomonadota</taxon>
        <taxon>Gammaproteobacteria</taxon>
        <taxon>Pseudomonadales</taxon>
        <taxon>Pseudomonadaceae</taxon>
        <taxon>Pseudomonas</taxon>
    </lineage>
</organism>
<evidence type="ECO:0008006" key="3">
    <source>
        <dbReference type="Google" id="ProtNLM"/>
    </source>
</evidence>
<protein>
    <recommendedName>
        <fullName evidence="3">Helix-turn-helix domain-containing protein</fullName>
    </recommendedName>
</protein>